<dbReference type="InterPro" id="IPR003388">
    <property type="entry name" value="Reticulon"/>
</dbReference>
<evidence type="ECO:0000256" key="6">
    <source>
        <dbReference type="RuleBase" id="RU363132"/>
    </source>
</evidence>
<keyword evidence="5 6" id="KW-0472">Membrane</keyword>
<keyword evidence="9" id="KW-1185">Reference proteome</keyword>
<keyword evidence="4 6" id="KW-1133">Transmembrane helix</keyword>
<keyword evidence="3 6" id="KW-0256">Endoplasmic reticulum</keyword>
<feature type="domain" description="Reticulon" evidence="7">
    <location>
        <begin position="419"/>
        <end position="614"/>
    </location>
</feature>
<comment type="caution">
    <text evidence="8">The sequence shown here is derived from an EMBL/GenBank/DDBJ whole genome shotgun (WGS) entry which is preliminary data.</text>
</comment>
<dbReference type="Proteomes" id="UP001200034">
    <property type="component" value="Unassembled WGS sequence"/>
</dbReference>
<evidence type="ECO:0000256" key="1">
    <source>
        <dbReference type="ARBA" id="ARBA00004477"/>
    </source>
</evidence>
<dbReference type="PANTHER" id="PTHR45799:SF2">
    <property type="entry name" value="RETICULON-LIKE PROTEIN"/>
    <property type="match status" value="1"/>
</dbReference>
<evidence type="ECO:0000259" key="7">
    <source>
        <dbReference type="PROSITE" id="PS50845"/>
    </source>
</evidence>
<keyword evidence="2 6" id="KW-0812">Transmembrane</keyword>
<dbReference type="Gene3D" id="1.20.5.2480">
    <property type="match status" value="1"/>
</dbReference>
<dbReference type="Pfam" id="PF02453">
    <property type="entry name" value="Reticulon"/>
    <property type="match status" value="1"/>
</dbReference>
<dbReference type="GO" id="GO:0030424">
    <property type="term" value="C:axon"/>
    <property type="evidence" value="ECO:0007669"/>
    <property type="project" value="TreeGrafter"/>
</dbReference>
<dbReference type="PROSITE" id="PS50845">
    <property type="entry name" value="RETICULON"/>
    <property type="match status" value="1"/>
</dbReference>
<accession>A0AAD4PM48</accession>
<evidence type="ECO:0000256" key="5">
    <source>
        <dbReference type="ARBA" id="ARBA00023136"/>
    </source>
</evidence>
<organism evidence="8 9">
    <name type="scientific">Drosophila rubida</name>
    <dbReference type="NCBI Taxonomy" id="30044"/>
    <lineage>
        <taxon>Eukaryota</taxon>
        <taxon>Metazoa</taxon>
        <taxon>Ecdysozoa</taxon>
        <taxon>Arthropoda</taxon>
        <taxon>Hexapoda</taxon>
        <taxon>Insecta</taxon>
        <taxon>Pterygota</taxon>
        <taxon>Neoptera</taxon>
        <taxon>Endopterygota</taxon>
        <taxon>Diptera</taxon>
        <taxon>Brachycera</taxon>
        <taxon>Muscomorpha</taxon>
        <taxon>Ephydroidea</taxon>
        <taxon>Drosophilidae</taxon>
        <taxon>Drosophila</taxon>
    </lineage>
</organism>
<dbReference type="GO" id="GO:0005789">
    <property type="term" value="C:endoplasmic reticulum membrane"/>
    <property type="evidence" value="ECO:0007669"/>
    <property type="project" value="UniProtKB-SubCell"/>
</dbReference>
<dbReference type="PANTHER" id="PTHR45799">
    <property type="entry name" value="RETICULON-LIKE PROTEIN"/>
    <property type="match status" value="1"/>
</dbReference>
<sequence>MDNNFAELKKEAAATAEDIFNAASKKVAGAYDDLLGDFSGDGNAGSAANVSSDGAQDDNAHTEHYFANEQKKVDFGLGDPQAFVQRMSAGAKEAQEQLDAKFAAAQQTTVDDFSDFLSQAGKSAKQGISDLTTDFMNMERGYFGDASAPATAPVPAPDPATATAPVTEPVPVVVPVTAAVPTAAPVPAPAAAAATVPVPAAIPEPQQDLLGGFSQPEAAVPLQPFEPSAPANSQFYDYDDDDDDLSASAVPVAVPAPVSVPVAAAAAAAVAIAANKDSDTDSPSVSYTTSPAKKPITDALKEQDNEKFISSEDLLSDFKEEPRIATPPVAVAAKAAALITDLDDDEVVAKPTVAIPSPVAAKAEPKVEPVKSVPKVEPPKVKTPAADQQQQPKIVSVEEIFYKYGLDAWFKPERLHPQVESLIYWRDVKKSGIVFGAGLVTLVAISSFSVISVFAYLSLLALFGTVAFRIYKSVTQAVQKTNDGHPFKEYLELDLTLSQEKVQHIAGVAVAHLNGFTAELRRLFLVEDLIDSIKFGVILWVFTYIGAWFNGMTLVILAFVSLFTLPKVYENNKQSIDTYLDLVRTKLTEITDKIRVAIPIGNKKPVAATESDKDK</sequence>
<evidence type="ECO:0000313" key="9">
    <source>
        <dbReference type="Proteomes" id="UP001200034"/>
    </source>
</evidence>
<reference evidence="8" key="1">
    <citation type="journal article" date="2021" name="Mol. Ecol. Resour.">
        <title>Phylogenomic analyses of the genus Drosophila reveals genomic signals of climate adaptation.</title>
        <authorList>
            <person name="Li F."/>
            <person name="Rane R.V."/>
            <person name="Luria V."/>
            <person name="Xiong Z."/>
            <person name="Chen J."/>
            <person name="Li Z."/>
            <person name="Catullo R.A."/>
            <person name="Griffin P.C."/>
            <person name="Schiffer M."/>
            <person name="Pearce S."/>
            <person name="Lee S.F."/>
            <person name="McElroy K."/>
            <person name="Stocker A."/>
            <person name="Shirriffs J."/>
            <person name="Cockerell F."/>
            <person name="Coppin C."/>
            <person name="Sgro C.M."/>
            <person name="Karger A."/>
            <person name="Cain J.W."/>
            <person name="Weber J.A."/>
            <person name="Santpere G."/>
            <person name="Kirschner M.W."/>
            <person name="Hoffmann A.A."/>
            <person name="Oakeshott J.G."/>
            <person name="Zhang G."/>
        </authorList>
    </citation>
    <scope>NUCLEOTIDE SEQUENCE</scope>
    <source>
        <strain evidence="8">BGI-SZ-2011g</strain>
    </source>
</reference>
<dbReference type="InterPro" id="IPR046964">
    <property type="entry name" value="RTN1-4"/>
</dbReference>
<comment type="subcellular location">
    <subcellularLocation>
        <location evidence="1 6">Endoplasmic reticulum membrane</location>
        <topology evidence="1 6">Multi-pass membrane protein</topology>
    </subcellularLocation>
</comment>
<feature type="transmembrane region" description="Helical" evidence="6">
    <location>
        <begin position="433"/>
        <end position="463"/>
    </location>
</feature>
<evidence type="ECO:0000256" key="3">
    <source>
        <dbReference type="ARBA" id="ARBA00022824"/>
    </source>
</evidence>
<name>A0AAD4PM48_9MUSC</name>
<dbReference type="AlphaFoldDB" id="A0AAD4PM48"/>
<proteinExistence type="predicted"/>
<evidence type="ECO:0000256" key="4">
    <source>
        <dbReference type="ARBA" id="ARBA00022989"/>
    </source>
</evidence>
<gene>
    <name evidence="8" type="ORF">KR093_004645</name>
</gene>
<protein>
    <recommendedName>
        <fullName evidence="6">Reticulon-like protein</fullName>
    </recommendedName>
</protein>
<evidence type="ECO:0000256" key="2">
    <source>
        <dbReference type="ARBA" id="ARBA00022692"/>
    </source>
</evidence>
<feature type="transmembrane region" description="Helical" evidence="6">
    <location>
        <begin position="537"/>
        <end position="565"/>
    </location>
</feature>
<evidence type="ECO:0000313" key="8">
    <source>
        <dbReference type="EMBL" id="KAH8377280.1"/>
    </source>
</evidence>
<dbReference type="EMBL" id="JAJJHW010001127">
    <property type="protein sequence ID" value="KAH8377280.1"/>
    <property type="molecule type" value="Genomic_DNA"/>
</dbReference>